<gene>
    <name evidence="2" type="ORF">NDI37_03225</name>
</gene>
<evidence type="ECO:0000256" key="1">
    <source>
        <dbReference type="SAM" id="MobiDB-lite"/>
    </source>
</evidence>
<reference evidence="2 3" key="1">
    <citation type="submission" date="2022-04" db="EMBL/GenBank/DDBJ databases">
        <title>Positive selection, recombination, and allopatry shape intraspecific diversity of widespread and dominant cyanobacteria.</title>
        <authorList>
            <person name="Wei J."/>
            <person name="Shu W."/>
            <person name="Hu C."/>
        </authorList>
    </citation>
    <scope>NUCLEOTIDE SEQUENCE [LARGE SCALE GENOMIC DNA]</scope>
    <source>
        <strain evidence="2 3">GB2-A5</strain>
    </source>
</reference>
<proteinExistence type="predicted"/>
<feature type="region of interest" description="Disordered" evidence="1">
    <location>
        <begin position="27"/>
        <end position="50"/>
    </location>
</feature>
<keyword evidence="3" id="KW-1185">Reference proteome</keyword>
<dbReference type="RefSeq" id="WP_347269381.1">
    <property type="nucleotide sequence ID" value="NZ_JAMPKK010000004.1"/>
</dbReference>
<dbReference type="PANTHER" id="PTHR37953:SF1">
    <property type="entry name" value="UPF0127 PROTEIN MJ1496"/>
    <property type="match status" value="1"/>
</dbReference>
<dbReference type="Proteomes" id="UP001442494">
    <property type="component" value="Unassembled WGS sequence"/>
</dbReference>
<comment type="caution">
    <text evidence="2">The sequence shown here is derived from an EMBL/GenBank/DDBJ whole genome shotgun (WGS) entry which is preliminary data.</text>
</comment>
<accession>A0ABV0JJ71</accession>
<dbReference type="InterPro" id="IPR003795">
    <property type="entry name" value="DUF192"/>
</dbReference>
<protein>
    <submittedName>
        <fullName evidence="2">DUF192 domain-containing protein</fullName>
    </submittedName>
</protein>
<evidence type="ECO:0000313" key="2">
    <source>
        <dbReference type="EMBL" id="MEP0863477.1"/>
    </source>
</evidence>
<organism evidence="2 3">
    <name type="scientific">Funiculus sociatus GB2-A5</name>
    <dbReference type="NCBI Taxonomy" id="2933946"/>
    <lineage>
        <taxon>Bacteria</taxon>
        <taxon>Bacillati</taxon>
        <taxon>Cyanobacteriota</taxon>
        <taxon>Cyanophyceae</taxon>
        <taxon>Coleofasciculales</taxon>
        <taxon>Coleofasciculaceae</taxon>
        <taxon>Funiculus</taxon>
    </lineage>
</organism>
<feature type="compositionally biased region" description="Polar residues" evidence="1">
    <location>
        <begin position="33"/>
        <end position="50"/>
    </location>
</feature>
<dbReference type="Pfam" id="PF02643">
    <property type="entry name" value="DUF192"/>
    <property type="match status" value="1"/>
</dbReference>
<dbReference type="PANTHER" id="PTHR37953">
    <property type="entry name" value="UPF0127 PROTEIN MJ1496"/>
    <property type="match status" value="1"/>
</dbReference>
<name>A0ABV0JJ71_9CYAN</name>
<sequence length="204" mass="21923">MSSRVSLLWIMLCVLLMGCSPPVSKSELKTPSGEMQLSPTPTSLSVPLESKTLSGEAQASGIKDNLGQTLPISAKAIIAGEAIALEVARTPEQQAMGLMYRTSLADDRGMLFEFGTPRPIGFWMKNTLIPLDMIFMRDGVVKFIAANVPPCTTSICPTYGPDTPTDRVIELRGGRAAELGLKVGDRVTIEQLDTNTDTPTRPAL</sequence>
<dbReference type="EMBL" id="JAMPKK010000004">
    <property type="protein sequence ID" value="MEP0863477.1"/>
    <property type="molecule type" value="Genomic_DNA"/>
</dbReference>
<evidence type="ECO:0000313" key="3">
    <source>
        <dbReference type="Proteomes" id="UP001442494"/>
    </source>
</evidence>
<dbReference type="PROSITE" id="PS51257">
    <property type="entry name" value="PROKAR_LIPOPROTEIN"/>
    <property type="match status" value="1"/>
</dbReference>
<dbReference type="Gene3D" id="2.60.120.1140">
    <property type="entry name" value="Protein of unknown function DUF192"/>
    <property type="match status" value="1"/>
</dbReference>
<dbReference type="InterPro" id="IPR038695">
    <property type="entry name" value="Saro_0823-like_sf"/>
</dbReference>